<accession>A0A1I7EQZ4</accession>
<dbReference type="EMBL" id="FPBH01000052">
    <property type="protein sequence ID" value="SFU26336.1"/>
    <property type="molecule type" value="Genomic_DNA"/>
</dbReference>
<proteinExistence type="predicted"/>
<dbReference type="RefSeq" id="WP_093646945.1">
    <property type="nucleotide sequence ID" value="NZ_FPBH01000052.1"/>
</dbReference>
<sequence length="155" mass="17199">MNAAEKRELVIWTARAHVGEYLDGSIDLPVLSTRAGSQEWCAHEALPFNDADKCLLCLLADLRASSRYNFPIDPAAKPERLMTVFVERIARPEDMRGEPVARFDIVFETYVASAGVLMKGAPRQDVGPVSCDKGEGVWKMMLKLLRAMYPKIAGS</sequence>
<name>A0A1I7EQZ4_9BURK</name>
<protein>
    <submittedName>
        <fullName evidence="1">Uncharacterized protein</fullName>
    </submittedName>
</protein>
<gene>
    <name evidence="1" type="ORF">SAMN05192563_105226</name>
</gene>
<evidence type="ECO:0000313" key="1">
    <source>
        <dbReference type="EMBL" id="SFU26336.1"/>
    </source>
</evidence>
<evidence type="ECO:0000313" key="2">
    <source>
        <dbReference type="Proteomes" id="UP000198844"/>
    </source>
</evidence>
<dbReference type="Proteomes" id="UP000198844">
    <property type="component" value="Unassembled WGS sequence"/>
</dbReference>
<reference evidence="1 2" key="1">
    <citation type="submission" date="2016-10" db="EMBL/GenBank/DDBJ databases">
        <authorList>
            <person name="de Groot N.N."/>
        </authorList>
    </citation>
    <scope>NUCLEOTIDE SEQUENCE [LARGE SCALE GENOMIC DNA]</scope>
    <source>
        <strain evidence="1 2">LMG 27731</strain>
    </source>
</reference>
<dbReference type="OrthoDB" id="9098489at2"/>
<organism evidence="1 2">
    <name type="scientific">Paraburkholderia aspalathi</name>
    <dbReference type="NCBI Taxonomy" id="1324617"/>
    <lineage>
        <taxon>Bacteria</taxon>
        <taxon>Pseudomonadati</taxon>
        <taxon>Pseudomonadota</taxon>
        <taxon>Betaproteobacteria</taxon>
        <taxon>Burkholderiales</taxon>
        <taxon>Burkholderiaceae</taxon>
        <taxon>Paraburkholderia</taxon>
    </lineage>
</organism>
<dbReference type="AlphaFoldDB" id="A0A1I7EQZ4"/>